<dbReference type="EMBL" id="JAEQNA010000008">
    <property type="protein sequence ID" value="MBL0422526.1"/>
    <property type="molecule type" value="Genomic_DNA"/>
</dbReference>
<dbReference type="PRINTS" id="PR00040">
    <property type="entry name" value="HTHMERR"/>
</dbReference>
<organism evidence="4 5">
    <name type="scientific">Ramlibacter aurantiacus</name>
    <dbReference type="NCBI Taxonomy" id="2801330"/>
    <lineage>
        <taxon>Bacteria</taxon>
        <taxon>Pseudomonadati</taxon>
        <taxon>Pseudomonadota</taxon>
        <taxon>Betaproteobacteria</taxon>
        <taxon>Burkholderiales</taxon>
        <taxon>Comamonadaceae</taxon>
        <taxon>Ramlibacter</taxon>
    </lineage>
</organism>
<evidence type="ECO:0000256" key="1">
    <source>
        <dbReference type="ARBA" id="ARBA00023125"/>
    </source>
</evidence>
<dbReference type="InterPro" id="IPR011791">
    <property type="entry name" value="CadR-PbrR"/>
</dbReference>
<evidence type="ECO:0000313" key="5">
    <source>
        <dbReference type="Proteomes" id="UP000613011"/>
    </source>
</evidence>
<proteinExistence type="predicted"/>
<keyword evidence="1" id="KW-0238">DNA-binding</keyword>
<dbReference type="PROSITE" id="PS50937">
    <property type="entry name" value="HTH_MERR_2"/>
    <property type="match status" value="1"/>
</dbReference>
<feature type="coiled-coil region" evidence="2">
    <location>
        <begin position="81"/>
        <end position="111"/>
    </location>
</feature>
<protein>
    <submittedName>
        <fullName evidence="4">Cd(II)/Pb(II)-responsive transcriptional regulator</fullName>
    </submittedName>
</protein>
<dbReference type="Proteomes" id="UP000613011">
    <property type="component" value="Unassembled WGS sequence"/>
</dbReference>
<dbReference type="PANTHER" id="PTHR30204">
    <property type="entry name" value="REDOX-CYCLING DRUG-SENSING TRANSCRIPTIONAL ACTIVATOR SOXR"/>
    <property type="match status" value="1"/>
</dbReference>
<accession>A0A937D8W8</accession>
<dbReference type="GO" id="GO:0003700">
    <property type="term" value="F:DNA-binding transcription factor activity"/>
    <property type="evidence" value="ECO:0007669"/>
    <property type="project" value="InterPro"/>
</dbReference>
<feature type="domain" description="HTH merR-type" evidence="3">
    <location>
        <begin position="1"/>
        <end position="69"/>
    </location>
</feature>
<reference evidence="4" key="1">
    <citation type="submission" date="2021-01" db="EMBL/GenBank/DDBJ databases">
        <title>Ramlibacter sp. strain AW1 16S ribosomal RNA gene Genome sequencing and assembly.</title>
        <authorList>
            <person name="Kang M."/>
        </authorList>
    </citation>
    <scope>NUCLEOTIDE SEQUENCE</scope>
    <source>
        <strain evidence="4">AW1</strain>
    </source>
</reference>
<dbReference type="CDD" id="cd04784">
    <property type="entry name" value="HTH_CadR-PbrR"/>
    <property type="match status" value="1"/>
</dbReference>
<dbReference type="InterPro" id="IPR000551">
    <property type="entry name" value="MerR-type_HTH_dom"/>
</dbReference>
<gene>
    <name evidence="4" type="primary">cadR</name>
    <name evidence="4" type="ORF">JI739_19425</name>
</gene>
<evidence type="ECO:0000256" key="2">
    <source>
        <dbReference type="SAM" id="Coils"/>
    </source>
</evidence>
<keyword evidence="5" id="KW-1185">Reference proteome</keyword>
<dbReference type="SUPFAM" id="SSF46955">
    <property type="entry name" value="Putative DNA-binding domain"/>
    <property type="match status" value="1"/>
</dbReference>
<comment type="caution">
    <text evidence="4">The sequence shown here is derived from an EMBL/GenBank/DDBJ whole genome shotgun (WGS) entry which is preliminary data.</text>
</comment>
<name>A0A937D8W8_9BURK</name>
<dbReference type="AlphaFoldDB" id="A0A937D8W8"/>
<dbReference type="GO" id="GO:0045893">
    <property type="term" value="P:positive regulation of DNA-templated transcription"/>
    <property type="evidence" value="ECO:0007669"/>
    <property type="project" value="InterPro"/>
</dbReference>
<dbReference type="Gene3D" id="1.10.1660.10">
    <property type="match status" value="1"/>
</dbReference>
<dbReference type="Pfam" id="PF13411">
    <property type="entry name" value="MerR_1"/>
    <property type="match status" value="1"/>
</dbReference>
<dbReference type="SMART" id="SM00422">
    <property type="entry name" value="HTH_MERR"/>
    <property type="match status" value="1"/>
</dbReference>
<evidence type="ECO:0000313" key="4">
    <source>
        <dbReference type="EMBL" id="MBL0422526.1"/>
    </source>
</evidence>
<sequence length="155" mass="17619">MKIGELAQATGCQPETIRYYEREGLLAQAARTSSNYRVYGPAHVLRLAFIRHCRSLDMTLEEIRTLLRFKDEPRENCERVNDLLDEHIEQVTERIKELQALRAELRTLRAQCGVSREAASCGILKGLNKASLDNTSADAPVEQLVRLRGARRRIG</sequence>
<dbReference type="RefSeq" id="WP_201685595.1">
    <property type="nucleotide sequence ID" value="NZ_JAEQNA010000008.1"/>
</dbReference>
<dbReference type="NCBIfam" id="TIGR02047">
    <property type="entry name" value="CadR-PbrR"/>
    <property type="match status" value="1"/>
</dbReference>
<dbReference type="GO" id="GO:0003677">
    <property type="term" value="F:DNA binding"/>
    <property type="evidence" value="ECO:0007669"/>
    <property type="project" value="UniProtKB-KW"/>
</dbReference>
<dbReference type="InterPro" id="IPR009061">
    <property type="entry name" value="DNA-bd_dom_put_sf"/>
</dbReference>
<dbReference type="GO" id="GO:0046872">
    <property type="term" value="F:metal ion binding"/>
    <property type="evidence" value="ECO:0007669"/>
    <property type="project" value="InterPro"/>
</dbReference>
<evidence type="ECO:0000259" key="3">
    <source>
        <dbReference type="PROSITE" id="PS50937"/>
    </source>
</evidence>
<keyword evidence="2" id="KW-0175">Coiled coil</keyword>
<dbReference type="PANTHER" id="PTHR30204:SF92">
    <property type="entry name" value="HTH-TYPE TRANSCRIPTIONAL REGULATOR ZNTR"/>
    <property type="match status" value="1"/>
</dbReference>
<dbReference type="InterPro" id="IPR047057">
    <property type="entry name" value="MerR_fam"/>
</dbReference>